<protein>
    <submittedName>
        <fullName evidence="2">CC domain-containing protein</fullName>
    </submittedName>
</protein>
<accession>A0AC35TXL8</accession>
<evidence type="ECO:0000313" key="1">
    <source>
        <dbReference type="Proteomes" id="UP000095286"/>
    </source>
</evidence>
<dbReference type="Proteomes" id="UP000095286">
    <property type="component" value="Unplaced"/>
</dbReference>
<sequence>MKFLIILIFLNYISSIDTVGFGEDGSNNVCESGLVCNTRTYKRCTLPCTIHHQCTVPGGAIQADCAGTDMTLSQAELGSCPATSPGVNPYNNHCLPATVTPPILPIRVVVVN</sequence>
<reference evidence="2" key="1">
    <citation type="submission" date="2016-11" db="UniProtKB">
        <authorList>
            <consortium name="WormBaseParasite"/>
        </authorList>
    </citation>
    <scope>IDENTIFICATION</scope>
    <source>
        <strain evidence="2">KR3021</strain>
    </source>
</reference>
<dbReference type="WBParaSite" id="RSKR_0000548050.1">
    <property type="protein sequence ID" value="RSKR_0000548050.1"/>
    <property type="gene ID" value="RSKR_0000548050"/>
</dbReference>
<name>A0AC35TXL8_9BILA</name>
<organism evidence="1 2">
    <name type="scientific">Rhabditophanes sp. KR3021</name>
    <dbReference type="NCBI Taxonomy" id="114890"/>
    <lineage>
        <taxon>Eukaryota</taxon>
        <taxon>Metazoa</taxon>
        <taxon>Ecdysozoa</taxon>
        <taxon>Nematoda</taxon>
        <taxon>Chromadorea</taxon>
        <taxon>Rhabditida</taxon>
        <taxon>Tylenchina</taxon>
        <taxon>Panagrolaimomorpha</taxon>
        <taxon>Strongyloidoidea</taxon>
        <taxon>Alloionematidae</taxon>
        <taxon>Rhabditophanes</taxon>
    </lineage>
</organism>
<evidence type="ECO:0000313" key="2">
    <source>
        <dbReference type="WBParaSite" id="RSKR_0000548050.1"/>
    </source>
</evidence>
<proteinExistence type="predicted"/>